<dbReference type="RefSeq" id="WP_197740670.1">
    <property type="nucleotide sequence ID" value="NZ_LR593887.1"/>
</dbReference>
<protein>
    <submittedName>
        <fullName evidence="1">Secreted protein: Uncharacterized protein</fullName>
    </submittedName>
</protein>
<name>A0A6C2YJR0_9BACT</name>
<organism evidence="1">
    <name type="scientific">Tuwongella immobilis</name>
    <dbReference type="NCBI Taxonomy" id="692036"/>
    <lineage>
        <taxon>Bacteria</taxon>
        <taxon>Pseudomonadati</taxon>
        <taxon>Planctomycetota</taxon>
        <taxon>Planctomycetia</taxon>
        <taxon>Gemmatales</taxon>
        <taxon>Gemmataceae</taxon>
        <taxon>Tuwongella</taxon>
    </lineage>
</organism>
<dbReference type="InterPro" id="IPR017853">
    <property type="entry name" value="GH"/>
</dbReference>
<dbReference type="Gene3D" id="3.20.20.80">
    <property type="entry name" value="Glycosidases"/>
    <property type="match status" value="1"/>
</dbReference>
<dbReference type="EMBL" id="LR586016">
    <property type="protein sequence ID" value="VIP01808.1"/>
    <property type="molecule type" value="Genomic_DNA"/>
</dbReference>
<keyword evidence="2" id="KW-1185">Reference proteome</keyword>
<dbReference type="InParanoid" id="A0A6C2YJR0"/>
<evidence type="ECO:0000313" key="2">
    <source>
        <dbReference type="Proteomes" id="UP000464378"/>
    </source>
</evidence>
<dbReference type="SUPFAM" id="SSF51445">
    <property type="entry name" value="(Trans)glycosidases"/>
    <property type="match status" value="1"/>
</dbReference>
<sequence length="416" mass="47191">MPRLLLVLLGCALIPTPGIGQDFRPIPLQSQITRVQPWTGLVLWDTSESVKTDAVSLEFRYFAYSEIVTAKDTFDWSPVERFLAGAAARGHQGVLRFYFDYPGKPSGAPKYLNDLPDYRPITGKSEGKRTGFADWSHPELKRMTLDFYTQFARKFDRDPRLAYLETGFGLWAEYHIYDGPMKLGQTFPDKAFQRDFFKHLSNQFERTPWLMSIDVAAEARTPLAEESELLNLPFGQFDDSFLGKDHAKWNAKNWKFLGLDRWKTQPRGGEFSYYSDHDQKMALAPNGPHGIAFETLAREYHLSFIIANDQPKYQPLSRIAEAGKALGYRLQVTQFASNGTHARVEITNTGIAPPFHDAYVALDGVRAKQSLRGLLPGEKRTYVLRTTSAAPKLTIESDRLVPGQRIEFQADLPGQQ</sequence>
<dbReference type="KEGG" id="tim:GMBLW1_21520"/>
<proteinExistence type="predicted"/>
<evidence type="ECO:0000313" key="1">
    <source>
        <dbReference type="EMBL" id="VIP01808.1"/>
    </source>
</evidence>
<accession>A0A6C2YJR0</accession>
<dbReference type="EMBL" id="LR593887">
    <property type="protein sequence ID" value="VTR99513.1"/>
    <property type="molecule type" value="Genomic_DNA"/>
</dbReference>
<dbReference type="Proteomes" id="UP000464378">
    <property type="component" value="Chromosome"/>
</dbReference>
<dbReference type="AlphaFoldDB" id="A0A6C2YJR0"/>
<reference evidence="1" key="1">
    <citation type="submission" date="2019-04" db="EMBL/GenBank/DDBJ databases">
        <authorList>
            <consortium name="Science for Life Laboratories"/>
        </authorList>
    </citation>
    <scope>NUCLEOTIDE SEQUENCE</scope>
    <source>
        <strain evidence="1">MBLW1</strain>
    </source>
</reference>
<gene>
    <name evidence="1" type="ORF">GMBLW1_21520</name>
</gene>